<feature type="region of interest" description="Disordered" evidence="1">
    <location>
        <begin position="1"/>
        <end position="65"/>
    </location>
</feature>
<dbReference type="RefSeq" id="WP_312868489.1">
    <property type="nucleotide sequence ID" value="NZ_WMBA01000043.1"/>
</dbReference>
<feature type="transmembrane region" description="Helical" evidence="2">
    <location>
        <begin position="503"/>
        <end position="522"/>
    </location>
</feature>
<feature type="transmembrane region" description="Helical" evidence="2">
    <location>
        <begin position="408"/>
        <end position="432"/>
    </location>
</feature>
<organism evidence="3 4">
    <name type="scientific">Amycolatopsis pithecellobii</name>
    <dbReference type="NCBI Taxonomy" id="664692"/>
    <lineage>
        <taxon>Bacteria</taxon>
        <taxon>Bacillati</taxon>
        <taxon>Actinomycetota</taxon>
        <taxon>Actinomycetes</taxon>
        <taxon>Pseudonocardiales</taxon>
        <taxon>Pseudonocardiaceae</taxon>
        <taxon>Amycolatopsis</taxon>
    </lineage>
</organism>
<evidence type="ECO:0000256" key="1">
    <source>
        <dbReference type="SAM" id="MobiDB-lite"/>
    </source>
</evidence>
<feature type="transmembrane region" description="Helical" evidence="2">
    <location>
        <begin position="112"/>
        <end position="132"/>
    </location>
</feature>
<gene>
    <name evidence="3" type="ORF">GKO32_24550</name>
</gene>
<evidence type="ECO:0000313" key="4">
    <source>
        <dbReference type="Proteomes" id="UP000440096"/>
    </source>
</evidence>
<feature type="transmembrane region" description="Helical" evidence="2">
    <location>
        <begin position="139"/>
        <end position="159"/>
    </location>
</feature>
<feature type="transmembrane region" description="Helical" evidence="2">
    <location>
        <begin position="307"/>
        <end position="327"/>
    </location>
</feature>
<protein>
    <submittedName>
        <fullName evidence="3">Uncharacterized protein</fullName>
    </submittedName>
</protein>
<sequence length="664" mass="71647">MTNLPTRLLRPFRPNRPVRRYPGRNQPVHYSPPSSPTRYIPAAGKLTPPDGEPPRRAVESRPRLGQGAGRPAILADPFAGPALAGVALILWVVGLHPIPPSQIGGMGIVAELSIPTLLSYPILVAAVVLELLRYTPRTLFLSTYTLLGVVFVYGLQPAVEEVARLPVGWLHVGFADYIATHGDILHNYDARFSWAGFFSLVAMVTKAAGIPDAVPLLNWAPVVLSGLMVLGVRALAVSALGNRRASWIAPWIFLAADWTEQDYFSPQGVAMVLLLAALTLTFRHLVRPRLTEPVKARLRARLAPRSSPKARLVAQGAVVLIGIALAFTHQLTPFLLGVLLLLVLLFARLWPAWLPFLVLGAAVIWFSLGASEFWSGQLIQMILSPFGDVSSSVDEGIVNRFAGGTGHLIVLAVRVGITVFVMGLAAVGIVLMRRDSLRSWLLPVLCLAPFGIAVAQPYGGEVFMRCFLYSLPILALPAALALERAATSARRMRWRNRPVRTMVLAAVPWLVLTGLIATTVTARGGNDAYTSFTRSDIAAAAWGVGQAQPGQRVDSLVNSVPLSFARVGEVSQYEVDGYCTRLDQLDPLTACIREKGPDYLVLTPPQLAYLKIFDGVPADYGDRLVKALEGTGLYRLAFNDNDSLVLARTAPAESIVQGSGGGTS</sequence>
<feature type="transmembrane region" description="Helical" evidence="2">
    <location>
        <begin position="439"/>
        <end position="456"/>
    </location>
</feature>
<feature type="compositionally biased region" description="Basic and acidic residues" evidence="1">
    <location>
        <begin position="52"/>
        <end position="62"/>
    </location>
</feature>
<dbReference type="EMBL" id="WMBA01000043">
    <property type="protein sequence ID" value="MTD57123.1"/>
    <property type="molecule type" value="Genomic_DNA"/>
</dbReference>
<comment type="caution">
    <text evidence="3">The sequence shown here is derived from an EMBL/GenBank/DDBJ whole genome shotgun (WGS) entry which is preliminary data.</text>
</comment>
<accession>A0A6N7Z4N7</accession>
<dbReference type="Proteomes" id="UP000440096">
    <property type="component" value="Unassembled WGS sequence"/>
</dbReference>
<feature type="transmembrane region" description="Helical" evidence="2">
    <location>
        <begin position="73"/>
        <end position="92"/>
    </location>
</feature>
<keyword evidence="4" id="KW-1185">Reference proteome</keyword>
<proteinExistence type="predicted"/>
<feature type="transmembrane region" description="Helical" evidence="2">
    <location>
        <begin position="462"/>
        <end position="482"/>
    </location>
</feature>
<keyword evidence="2" id="KW-0812">Transmembrane</keyword>
<feature type="transmembrane region" description="Helical" evidence="2">
    <location>
        <begin position="192"/>
        <end position="209"/>
    </location>
</feature>
<feature type="transmembrane region" description="Helical" evidence="2">
    <location>
        <begin position="216"/>
        <end position="236"/>
    </location>
</feature>
<keyword evidence="2" id="KW-1133">Transmembrane helix</keyword>
<name>A0A6N7Z4N7_9PSEU</name>
<evidence type="ECO:0000313" key="3">
    <source>
        <dbReference type="EMBL" id="MTD57123.1"/>
    </source>
</evidence>
<feature type="transmembrane region" description="Helical" evidence="2">
    <location>
        <begin position="333"/>
        <end position="350"/>
    </location>
</feature>
<evidence type="ECO:0000256" key="2">
    <source>
        <dbReference type="SAM" id="Phobius"/>
    </source>
</evidence>
<feature type="transmembrane region" description="Helical" evidence="2">
    <location>
        <begin position="357"/>
        <end position="375"/>
    </location>
</feature>
<dbReference type="AlphaFoldDB" id="A0A6N7Z4N7"/>
<keyword evidence="2" id="KW-0472">Membrane</keyword>
<feature type="transmembrane region" description="Helical" evidence="2">
    <location>
        <begin position="268"/>
        <end position="286"/>
    </location>
</feature>
<reference evidence="3 4" key="1">
    <citation type="submission" date="2019-11" db="EMBL/GenBank/DDBJ databases">
        <title>Draft genome of Amycolatopsis RM579.</title>
        <authorList>
            <person name="Duangmal K."/>
            <person name="Mingma R."/>
        </authorList>
    </citation>
    <scope>NUCLEOTIDE SEQUENCE [LARGE SCALE GENOMIC DNA]</scope>
    <source>
        <strain evidence="3 4">RM579</strain>
    </source>
</reference>